<dbReference type="GO" id="GO:0051607">
    <property type="term" value="P:defense response to virus"/>
    <property type="evidence" value="ECO:0007669"/>
    <property type="project" value="UniProtKB-KW"/>
</dbReference>
<feature type="domain" description="Cyclic GMP-AMP synthase DncV-like nucleotidyltransferase" evidence="12">
    <location>
        <begin position="55"/>
        <end position="139"/>
    </location>
</feature>
<organism evidence="13 14">
    <name type="scientific">Halomonas daqiaonensis</name>
    <dbReference type="NCBI Taxonomy" id="650850"/>
    <lineage>
        <taxon>Bacteria</taxon>
        <taxon>Pseudomonadati</taxon>
        <taxon>Pseudomonadota</taxon>
        <taxon>Gammaproteobacteria</taxon>
        <taxon>Oceanospirillales</taxon>
        <taxon>Halomonadaceae</taxon>
        <taxon>Halomonas</taxon>
    </lineage>
</organism>
<keyword evidence="8" id="KW-0051">Antiviral defense</keyword>
<dbReference type="InterPro" id="IPR048445">
    <property type="entry name" value="DncV-like_NTFase"/>
</dbReference>
<evidence type="ECO:0000256" key="2">
    <source>
        <dbReference type="ARBA" id="ARBA00022695"/>
    </source>
</evidence>
<evidence type="ECO:0000256" key="1">
    <source>
        <dbReference type="ARBA" id="ARBA00022679"/>
    </source>
</evidence>
<protein>
    <recommendedName>
        <fullName evidence="9">Cyclic GMP-AMP synthase</fullName>
    </recommendedName>
</protein>
<keyword evidence="14" id="KW-1185">Reference proteome</keyword>
<keyword evidence="1" id="KW-0808">Transferase</keyword>
<dbReference type="RefSeq" id="WP_089714984.1">
    <property type="nucleotide sequence ID" value="NZ_FOBC01000020.1"/>
</dbReference>
<dbReference type="GO" id="GO:0016779">
    <property type="term" value="F:nucleotidyltransferase activity"/>
    <property type="evidence" value="ECO:0007669"/>
    <property type="project" value="UniProtKB-KW"/>
</dbReference>
<dbReference type="OrthoDB" id="5569081at2"/>
<dbReference type="Pfam" id="PF21654">
    <property type="entry name" value="DncV-like_NTFase"/>
    <property type="match status" value="1"/>
</dbReference>
<evidence type="ECO:0000256" key="10">
    <source>
        <dbReference type="ARBA" id="ARBA00048304"/>
    </source>
</evidence>
<comment type="catalytic activity">
    <reaction evidence="10">
        <text>GTP + ATP = 3',3'-cGAMP + 2 diphosphate</text>
        <dbReference type="Rhea" id="RHEA:35647"/>
        <dbReference type="ChEBI" id="CHEBI:30616"/>
        <dbReference type="ChEBI" id="CHEBI:33019"/>
        <dbReference type="ChEBI" id="CHEBI:37565"/>
        <dbReference type="ChEBI" id="CHEBI:71501"/>
    </reaction>
    <physiologicalReaction direction="left-to-right" evidence="10">
        <dbReference type="Rhea" id="RHEA:35648"/>
    </physiologicalReaction>
</comment>
<feature type="compositionally biased region" description="Basic and acidic residues" evidence="11">
    <location>
        <begin position="15"/>
        <end position="36"/>
    </location>
</feature>
<evidence type="ECO:0000256" key="4">
    <source>
        <dbReference type="ARBA" id="ARBA00022741"/>
    </source>
</evidence>
<evidence type="ECO:0000259" key="12">
    <source>
        <dbReference type="Pfam" id="PF21654"/>
    </source>
</evidence>
<sequence length="351" mass="40224">MSVFDCSSEMSKYHGEKVTLRDKDRKDMRERRDNGRIRLKNGLNNNDHAQPKIVCSQGSYQMRTMIQDEDCDYDIDDGVYFLPNDLKNGDGVDLTPLQARQRVCDALSYDLRFASPAEVHNNCVRQEYQAGYHIDMPVYRIQVQNEGMDNEKEIYELASGNMWQVSDARAVTQWFRNAISQLNGEDGVDGLQMRHVVRLTKAFARSRKEWKNKTASGITLTRLVVDEFRPFKNRDDQALLETWKVINSRLATSTKVEHPVNATELAKEGDEKVTFFRNCMSDALEILATLEKDDCTRNEARDAWDSVFNTTYFGNLPDPRNSGSDAKTFFVATESKTDTRDDGNGRYGWGS</sequence>
<keyword evidence="5" id="KW-0067">ATP-binding</keyword>
<dbReference type="GO" id="GO:0005524">
    <property type="term" value="F:ATP binding"/>
    <property type="evidence" value="ECO:0007669"/>
    <property type="project" value="UniProtKB-KW"/>
</dbReference>
<evidence type="ECO:0000256" key="9">
    <source>
        <dbReference type="ARBA" id="ARBA00044145"/>
    </source>
</evidence>
<evidence type="ECO:0000313" key="14">
    <source>
        <dbReference type="Proteomes" id="UP000198807"/>
    </source>
</evidence>
<evidence type="ECO:0000313" key="13">
    <source>
        <dbReference type="EMBL" id="SEL95157.1"/>
    </source>
</evidence>
<keyword evidence="2" id="KW-0548">Nucleotidyltransferase</keyword>
<gene>
    <name evidence="13" type="ORF">SAMN04488129_12028</name>
</gene>
<evidence type="ECO:0000256" key="8">
    <source>
        <dbReference type="ARBA" id="ARBA00023118"/>
    </source>
</evidence>
<dbReference type="AlphaFoldDB" id="A0A1H7UFZ0"/>
<evidence type="ECO:0000256" key="6">
    <source>
        <dbReference type="ARBA" id="ARBA00022842"/>
    </source>
</evidence>
<dbReference type="GO" id="GO:0009117">
    <property type="term" value="P:nucleotide metabolic process"/>
    <property type="evidence" value="ECO:0007669"/>
    <property type="project" value="UniProtKB-KW"/>
</dbReference>
<dbReference type="EMBL" id="FOBC01000020">
    <property type="protein sequence ID" value="SEL95157.1"/>
    <property type="molecule type" value="Genomic_DNA"/>
</dbReference>
<feature type="region of interest" description="Disordered" evidence="11">
    <location>
        <begin position="15"/>
        <end position="50"/>
    </location>
</feature>
<proteinExistence type="predicted"/>
<name>A0A1H7UFZ0_9GAMM</name>
<keyword evidence="6" id="KW-0460">Magnesium</keyword>
<evidence type="ECO:0000256" key="7">
    <source>
        <dbReference type="ARBA" id="ARBA00023080"/>
    </source>
</evidence>
<evidence type="ECO:0000256" key="11">
    <source>
        <dbReference type="SAM" id="MobiDB-lite"/>
    </source>
</evidence>
<dbReference type="GO" id="GO:0046872">
    <property type="term" value="F:metal ion binding"/>
    <property type="evidence" value="ECO:0007669"/>
    <property type="project" value="UniProtKB-KW"/>
</dbReference>
<keyword evidence="7" id="KW-0546">Nucleotide metabolism</keyword>
<dbReference type="STRING" id="650850.SAMN04488129_12028"/>
<dbReference type="Proteomes" id="UP000198807">
    <property type="component" value="Unassembled WGS sequence"/>
</dbReference>
<accession>A0A1H7UFZ0</accession>
<evidence type="ECO:0000256" key="3">
    <source>
        <dbReference type="ARBA" id="ARBA00022723"/>
    </source>
</evidence>
<keyword evidence="4" id="KW-0547">Nucleotide-binding</keyword>
<reference evidence="14" key="1">
    <citation type="submission" date="2016-10" db="EMBL/GenBank/DDBJ databases">
        <authorList>
            <person name="Varghese N."/>
            <person name="Submissions S."/>
        </authorList>
    </citation>
    <scope>NUCLEOTIDE SEQUENCE [LARGE SCALE GENOMIC DNA]</scope>
    <source>
        <strain evidence="14">CGMCC 1.9150</strain>
    </source>
</reference>
<keyword evidence="3" id="KW-0479">Metal-binding</keyword>
<evidence type="ECO:0000256" key="5">
    <source>
        <dbReference type="ARBA" id="ARBA00022840"/>
    </source>
</evidence>